<name>A0A834CYK5_JUGRE</name>
<dbReference type="PANTHER" id="PTHR35317">
    <property type="entry name" value="OS04G0629600 PROTEIN"/>
    <property type="match status" value="1"/>
</dbReference>
<evidence type="ECO:0000313" key="2">
    <source>
        <dbReference type="Proteomes" id="UP000619265"/>
    </source>
</evidence>
<dbReference type="InterPro" id="IPR032675">
    <property type="entry name" value="LRR_dom_sf"/>
</dbReference>
<proteinExistence type="predicted"/>
<protein>
    <submittedName>
        <fullName evidence="1">Uncharacterized protein</fullName>
    </submittedName>
</protein>
<accession>A0A834CYK5</accession>
<reference evidence="1" key="2">
    <citation type="submission" date="2020-03" db="EMBL/GenBank/DDBJ databases">
        <title>Walnut 2.0.</title>
        <authorList>
            <person name="Marrano A."/>
            <person name="Britton M."/>
            <person name="Zimin A.V."/>
            <person name="Zaini P.A."/>
            <person name="Workman R."/>
            <person name="Puiu D."/>
            <person name="Bianco L."/>
            <person name="Allen B.J."/>
            <person name="Troggio M."/>
            <person name="Leslie C.A."/>
            <person name="Timp W."/>
            <person name="Dendekar A."/>
            <person name="Salzberg S.L."/>
            <person name="Neale D.B."/>
        </authorList>
    </citation>
    <scope>NUCLEOTIDE SEQUENCE</scope>
    <source>
        <tissue evidence="1">Leaves</tissue>
    </source>
</reference>
<organism evidence="1 2">
    <name type="scientific">Juglans regia</name>
    <name type="common">English walnut</name>
    <dbReference type="NCBI Taxonomy" id="51240"/>
    <lineage>
        <taxon>Eukaryota</taxon>
        <taxon>Viridiplantae</taxon>
        <taxon>Streptophyta</taxon>
        <taxon>Embryophyta</taxon>
        <taxon>Tracheophyta</taxon>
        <taxon>Spermatophyta</taxon>
        <taxon>Magnoliopsida</taxon>
        <taxon>eudicotyledons</taxon>
        <taxon>Gunneridae</taxon>
        <taxon>Pentapetalae</taxon>
        <taxon>rosids</taxon>
        <taxon>fabids</taxon>
        <taxon>Fagales</taxon>
        <taxon>Juglandaceae</taxon>
        <taxon>Juglans</taxon>
    </lineage>
</organism>
<comment type="caution">
    <text evidence="1">The sequence shown here is derived from an EMBL/GenBank/DDBJ whole genome shotgun (WGS) entry which is preliminary data.</text>
</comment>
<dbReference type="Gene3D" id="3.80.10.10">
    <property type="entry name" value="Ribonuclease Inhibitor"/>
    <property type="match status" value="1"/>
</dbReference>
<dbReference type="PANTHER" id="PTHR35317:SF35">
    <property type="entry name" value="DUF4219 DOMAIN-CONTAINING PROTEIN"/>
    <property type="match status" value="1"/>
</dbReference>
<dbReference type="Pfam" id="PF14223">
    <property type="entry name" value="Retrotran_gag_2"/>
    <property type="match status" value="1"/>
</dbReference>
<gene>
    <name evidence="1" type="ORF">F2P56_013749</name>
</gene>
<dbReference type="Proteomes" id="UP000619265">
    <property type="component" value="Unassembled WGS sequence"/>
</dbReference>
<evidence type="ECO:0000313" key="1">
    <source>
        <dbReference type="EMBL" id="KAF5469700.1"/>
    </source>
</evidence>
<dbReference type="AlphaFoldDB" id="A0A834CYK5"/>
<dbReference type="EMBL" id="LIHL02000006">
    <property type="protein sequence ID" value="KAF5469700.1"/>
    <property type="molecule type" value="Genomic_DNA"/>
</dbReference>
<dbReference type="SUPFAM" id="SSF52058">
    <property type="entry name" value="L domain-like"/>
    <property type="match status" value="1"/>
</dbReference>
<reference evidence="1" key="1">
    <citation type="submission" date="2015-10" db="EMBL/GenBank/DDBJ databases">
        <authorList>
            <person name="Martinez-Garcia P.J."/>
            <person name="Crepeau M.W."/>
            <person name="Puiu D."/>
            <person name="Gonzalez-Ibeas D."/>
            <person name="Whalen J."/>
            <person name="Stevens K."/>
            <person name="Paul R."/>
            <person name="Butterfield T."/>
            <person name="Britton M."/>
            <person name="Reagan R."/>
            <person name="Chakraborty S."/>
            <person name="Walawage S.L."/>
            <person name="Vasquez-Gross H.A."/>
            <person name="Cardeno C."/>
            <person name="Famula R."/>
            <person name="Pratt K."/>
            <person name="Kuruganti S."/>
            <person name="Aradhya M.K."/>
            <person name="Leslie C.A."/>
            <person name="Dandekar A.M."/>
            <person name="Salzberg S.L."/>
            <person name="Wegrzyn J.L."/>
            <person name="Langley C.H."/>
            <person name="Neale D.B."/>
        </authorList>
    </citation>
    <scope>NUCLEOTIDE SEQUENCE</scope>
    <source>
        <tissue evidence="1">Leaves</tissue>
    </source>
</reference>
<sequence>MVDLPEDDDMIRLSSKAFKEMKRLQLFRCRNAQFSRGLKSLPNGIRVLDWPKCSLQSLPQFLGDRLVILRMPYSLIQEMRMEFKQNLVIMDFTGCEFLTKISDISSFLSNCMNPVEVHDFVGFLDKLVELILNGCYNLKSFPMRLQLRSLQFLGLDPCSSLQNFLEIEFPMEHLERISLIDTALIEELPSSIVYLNGLKSWDILEVTHEGTKAVKNSKLQMLTTSFEELRMKDDETFDAFYAKLNHVVNSSFNLGDKIPENRIVRKILRSLPERFRPKVTAIEESKDLDNMRIEELVGSLQTYEHTLPVDSGRCLYLEIERIGEIRRKGLRELMEIPVQERRK</sequence>
<dbReference type="Gramene" id="Jr06_20990_p1">
    <property type="protein sequence ID" value="cds.Jr06_20990_p1"/>
    <property type="gene ID" value="Jr06_20990"/>
</dbReference>